<dbReference type="InterPro" id="IPR050445">
    <property type="entry name" value="Bact_polysacc_biosynth/exp"/>
</dbReference>
<dbReference type="PANTHER" id="PTHR32309:SF13">
    <property type="entry name" value="FERRIC ENTEROBACTIN TRANSPORT PROTEIN FEPE"/>
    <property type="match status" value="1"/>
</dbReference>
<dbReference type="RefSeq" id="WP_232367788.1">
    <property type="nucleotide sequence ID" value="NZ_LPUY01000075.1"/>
</dbReference>
<dbReference type="Proteomes" id="UP000068382">
    <property type="component" value="Unassembled WGS sequence"/>
</dbReference>
<dbReference type="InterPro" id="IPR005702">
    <property type="entry name" value="Wzc-like_C"/>
</dbReference>
<evidence type="ECO:0000313" key="4">
    <source>
        <dbReference type="EMBL" id="KUP92431.1"/>
    </source>
</evidence>
<dbReference type="PANTHER" id="PTHR32309">
    <property type="entry name" value="TYROSINE-PROTEIN KINASE"/>
    <property type="match status" value="1"/>
</dbReference>
<feature type="region of interest" description="Disordered" evidence="3">
    <location>
        <begin position="1"/>
        <end position="82"/>
    </location>
</feature>
<protein>
    <submittedName>
        <fullName evidence="4">Tyrosine-protein kinase YwqD</fullName>
        <ecNumber evidence="4">2.7.10.2</ecNumber>
    </submittedName>
</protein>
<dbReference type="EMBL" id="LPUY01000075">
    <property type="protein sequence ID" value="KUP92431.1"/>
    <property type="molecule type" value="Genomic_DNA"/>
</dbReference>
<dbReference type="GO" id="GO:0004715">
    <property type="term" value="F:non-membrane spanning protein tyrosine kinase activity"/>
    <property type="evidence" value="ECO:0007669"/>
    <property type="project" value="UniProtKB-EC"/>
</dbReference>
<keyword evidence="4" id="KW-0808">Transferase</keyword>
<comment type="caution">
    <text evidence="4">The sequence shown here is derived from an EMBL/GenBank/DDBJ whole genome shotgun (WGS) entry which is preliminary data.</text>
</comment>
<evidence type="ECO:0000313" key="5">
    <source>
        <dbReference type="Proteomes" id="UP000068382"/>
    </source>
</evidence>
<gene>
    <name evidence="4" type="primary">ywqD</name>
    <name evidence="4" type="ORF">TRIHO_27350</name>
</gene>
<accession>A0A132BVM8</accession>
<evidence type="ECO:0000256" key="1">
    <source>
        <dbReference type="ARBA" id="ARBA00022741"/>
    </source>
</evidence>
<dbReference type="AlphaFoldDB" id="A0A132BVM8"/>
<keyword evidence="1" id="KW-0547">Nucleotide-binding</keyword>
<evidence type="ECO:0000256" key="3">
    <source>
        <dbReference type="SAM" id="MobiDB-lite"/>
    </source>
</evidence>
<dbReference type="InterPro" id="IPR027417">
    <property type="entry name" value="P-loop_NTPase"/>
</dbReference>
<dbReference type="PATRIC" id="fig|1768241.3.peg.2861"/>
<proteinExistence type="predicted"/>
<feature type="compositionally biased region" description="Polar residues" evidence="3">
    <location>
        <begin position="66"/>
        <end position="82"/>
    </location>
</feature>
<dbReference type="GO" id="GO:0005886">
    <property type="term" value="C:plasma membrane"/>
    <property type="evidence" value="ECO:0007669"/>
    <property type="project" value="TreeGrafter"/>
</dbReference>
<sequence>MAEERFRKFRRRKGQLPAAQDAVQPRPTATEPSSGQAGAGSSASSRRPERLKSQPPLVGLDDSGTGFETATGSESSQIKSSTFWDVEPMPALPARLPDPWHVMRRVELADLNARRTRLPLVDFFRSSPTARSFDLLRTRLLRTLRDHGWKRVAICSPTSGCGASFTAANLALSLARVPGNRTVLMDLNLRNPGIARAMGLERAALYNGDMHGLLRGEVRVEDHLVAASDGLALGLNNTPCYNASEILHEMRSAASIDNVIQRTRADVALFDLPPVLETDDLAAFLPQVDGVLLVSDGSQTTARHLKACEAMLAGHTQLLGVVLNRARAGDGFATAH</sequence>
<feature type="compositionally biased region" description="Low complexity" evidence="3">
    <location>
        <begin position="33"/>
        <end position="45"/>
    </location>
</feature>
<reference evidence="4 5" key="1">
    <citation type="submission" date="2015-12" db="EMBL/GenBank/DDBJ databases">
        <title>Genome sequence of the marine Rhodobacteraceae strain O3.65, Candidatus Tritonibacter horizontis.</title>
        <authorList>
            <person name="Poehlein A."/>
            <person name="Giebel H.A."/>
            <person name="Voget S."/>
            <person name="Brinkhoff T."/>
        </authorList>
    </citation>
    <scope>NUCLEOTIDE SEQUENCE [LARGE SCALE GENOMIC DNA]</scope>
    <source>
        <strain evidence="4 5">O3.65</strain>
    </source>
</reference>
<keyword evidence="2" id="KW-0067">ATP-binding</keyword>
<dbReference type="CDD" id="cd05387">
    <property type="entry name" value="BY-kinase"/>
    <property type="match status" value="1"/>
</dbReference>
<name>A0A132BVM8_9RHOB</name>
<keyword evidence="4" id="KW-0418">Kinase</keyword>
<dbReference type="EC" id="2.7.10.2" evidence="4"/>
<organism evidence="4 5">
    <name type="scientific">Tritonibacter horizontis</name>
    <dbReference type="NCBI Taxonomy" id="1768241"/>
    <lineage>
        <taxon>Bacteria</taxon>
        <taxon>Pseudomonadati</taxon>
        <taxon>Pseudomonadota</taxon>
        <taxon>Alphaproteobacteria</taxon>
        <taxon>Rhodobacterales</taxon>
        <taxon>Paracoccaceae</taxon>
        <taxon>Tritonibacter</taxon>
    </lineage>
</organism>
<dbReference type="Gene3D" id="3.40.50.300">
    <property type="entry name" value="P-loop containing nucleotide triphosphate hydrolases"/>
    <property type="match status" value="1"/>
</dbReference>
<keyword evidence="5" id="KW-1185">Reference proteome</keyword>
<dbReference type="SUPFAM" id="SSF52540">
    <property type="entry name" value="P-loop containing nucleoside triphosphate hydrolases"/>
    <property type="match status" value="1"/>
</dbReference>
<evidence type="ECO:0000256" key="2">
    <source>
        <dbReference type="ARBA" id="ARBA00022840"/>
    </source>
</evidence>